<accession>D3R314</accession>
<dbReference type="HAMAP" id="MF_00023">
    <property type="entry name" value="SmpB"/>
    <property type="match status" value="1"/>
</dbReference>
<dbReference type="PROSITE" id="PS01317">
    <property type="entry name" value="SSRP"/>
    <property type="match status" value="1"/>
</dbReference>
<keyword evidence="2 3" id="KW-0694">RNA-binding</keyword>
<dbReference type="KEGG" id="clo:HMPREF0868_1304"/>
<dbReference type="OrthoDB" id="9805462at2"/>
<dbReference type="AlphaFoldDB" id="D3R314"/>
<sequence>MARAKGIKVVADNRKAHYDYIVLNKYEAGIVLSGTEVKSIRGGNVNLKDSYAKILHGEMWVIGMHISPYEQGNRYNLDPMRSRKLLLHKQEIDRLFGKIKQEGLTLVPLQLYFKNGRVKLELGLAKGKKNYDKRQSMIQRTVKRDIDRALKNSNK</sequence>
<dbReference type="PANTHER" id="PTHR30308:SF2">
    <property type="entry name" value="SSRA-BINDING PROTEIN"/>
    <property type="match status" value="1"/>
</dbReference>
<evidence type="ECO:0000313" key="4">
    <source>
        <dbReference type="EMBL" id="ADC91808.1"/>
    </source>
</evidence>
<protein>
    <recommendedName>
        <fullName evidence="3">SsrA-binding protein</fullName>
    </recommendedName>
    <alternativeName>
        <fullName evidence="3">Small protein B</fullName>
    </alternativeName>
</protein>
<evidence type="ECO:0000313" key="5">
    <source>
        <dbReference type="Proteomes" id="UP000008234"/>
    </source>
</evidence>
<dbReference type="EMBL" id="CP001850">
    <property type="protein sequence ID" value="ADC91808.1"/>
    <property type="molecule type" value="Genomic_DNA"/>
</dbReference>
<dbReference type="eggNOG" id="COG0691">
    <property type="taxonomic scope" value="Bacteria"/>
</dbReference>
<proteinExistence type="inferred from homology"/>
<dbReference type="InterPro" id="IPR000037">
    <property type="entry name" value="SsrA-bd_prot"/>
</dbReference>
<organism evidence="4 5">
    <name type="scientific">Mageeibacillus indolicus (strain UPII9-5)</name>
    <name type="common">Clostridiales genomosp. BVAB3 (strain UPII9-5)</name>
    <dbReference type="NCBI Taxonomy" id="699246"/>
    <lineage>
        <taxon>Bacteria</taxon>
        <taxon>Bacillati</taxon>
        <taxon>Bacillota</taxon>
        <taxon>Clostridia</taxon>
        <taxon>Eubacteriales</taxon>
        <taxon>Oscillospiraceae</taxon>
        <taxon>Mageeibacillus</taxon>
    </lineage>
</organism>
<comment type="similarity">
    <text evidence="3">Belongs to the SmpB family.</text>
</comment>
<dbReference type="PANTHER" id="PTHR30308">
    <property type="entry name" value="TMRNA-BINDING COMPONENT OF TRANS-TRANSLATION TAGGING COMPLEX"/>
    <property type="match status" value="1"/>
</dbReference>
<dbReference type="SUPFAM" id="SSF74982">
    <property type="entry name" value="Small protein B (SmpB)"/>
    <property type="match status" value="1"/>
</dbReference>
<dbReference type="STRING" id="699246.HMPREF0868_1304"/>
<dbReference type="GO" id="GO:0070929">
    <property type="term" value="P:trans-translation"/>
    <property type="evidence" value="ECO:0007669"/>
    <property type="project" value="UniProtKB-UniRule"/>
</dbReference>
<comment type="subcellular location">
    <subcellularLocation>
        <location evidence="3">Cytoplasm</location>
    </subcellularLocation>
    <text evidence="3">The tmRNA-SmpB complex associates with stalled 70S ribosomes.</text>
</comment>
<keyword evidence="1 3" id="KW-0963">Cytoplasm</keyword>
<name>D3R314_MAGIU</name>
<comment type="function">
    <text evidence="3">Required for rescue of stalled ribosomes mediated by trans-translation. Binds to transfer-messenger RNA (tmRNA), required for stable association of tmRNA with ribosomes. tmRNA and SmpB together mimic tRNA shape, replacing the anticodon stem-loop with SmpB. tmRNA is encoded by the ssrA gene; the 2 termini fold to resemble tRNA(Ala) and it encodes a 'tag peptide', a short internal open reading frame. During trans-translation Ala-aminoacylated tmRNA acts like a tRNA, entering the A-site of stalled ribosomes, displacing the stalled mRNA. The ribosome then switches to translate the ORF on the tmRNA; the nascent peptide is terminated with the 'tag peptide' encoded by the tmRNA and targeted for degradation. The ribosome is freed to recommence translation, which seems to be the essential function of trans-translation.</text>
</comment>
<dbReference type="GO" id="GO:0070930">
    <property type="term" value="P:trans-translation-dependent protein tagging"/>
    <property type="evidence" value="ECO:0007669"/>
    <property type="project" value="TreeGrafter"/>
</dbReference>
<dbReference type="InterPro" id="IPR020081">
    <property type="entry name" value="SsrA-bd_prot_CS"/>
</dbReference>
<dbReference type="Gene3D" id="2.40.280.10">
    <property type="match status" value="1"/>
</dbReference>
<dbReference type="Pfam" id="PF01668">
    <property type="entry name" value="SmpB"/>
    <property type="match status" value="1"/>
</dbReference>
<dbReference type="NCBIfam" id="NF003843">
    <property type="entry name" value="PRK05422.1"/>
    <property type="match status" value="1"/>
</dbReference>
<evidence type="ECO:0000256" key="3">
    <source>
        <dbReference type="HAMAP-Rule" id="MF_00023"/>
    </source>
</evidence>
<reference evidence="5" key="1">
    <citation type="submission" date="2009-12" db="EMBL/GenBank/DDBJ databases">
        <title>Sequence of Clostridiales genomosp. BVAB3 str. UPII9-5.</title>
        <authorList>
            <person name="Madupu R."/>
            <person name="Durkin A.S."/>
            <person name="Torralba M."/>
            <person name="Methe B."/>
            <person name="Sutton G.G."/>
            <person name="Strausberg R.L."/>
            <person name="Nelson K.E."/>
        </authorList>
    </citation>
    <scope>NUCLEOTIDE SEQUENCE [LARGE SCALE GENOMIC DNA]</scope>
    <source>
        <strain evidence="5">UPII9-5</strain>
    </source>
</reference>
<gene>
    <name evidence="3 4" type="primary">smpB</name>
    <name evidence="4" type="ordered locus">HMPREF0868_1304</name>
</gene>
<dbReference type="InterPro" id="IPR023620">
    <property type="entry name" value="SmpB"/>
</dbReference>
<dbReference type="CDD" id="cd09294">
    <property type="entry name" value="SmpB"/>
    <property type="match status" value="1"/>
</dbReference>
<dbReference type="HOGENOM" id="CLU_108953_0_0_9"/>
<dbReference type="NCBIfam" id="TIGR00086">
    <property type="entry name" value="smpB"/>
    <property type="match status" value="1"/>
</dbReference>
<dbReference type="RefSeq" id="WP_012993048.1">
    <property type="nucleotide sequence ID" value="NC_013895.2"/>
</dbReference>
<keyword evidence="5" id="KW-1185">Reference proteome</keyword>
<evidence type="ECO:0000256" key="1">
    <source>
        <dbReference type="ARBA" id="ARBA00022490"/>
    </source>
</evidence>
<dbReference type="GO" id="GO:0005829">
    <property type="term" value="C:cytosol"/>
    <property type="evidence" value="ECO:0007669"/>
    <property type="project" value="TreeGrafter"/>
</dbReference>
<dbReference type="Proteomes" id="UP000008234">
    <property type="component" value="Chromosome"/>
</dbReference>
<evidence type="ECO:0000256" key="2">
    <source>
        <dbReference type="ARBA" id="ARBA00022884"/>
    </source>
</evidence>
<dbReference type="GO" id="GO:0003723">
    <property type="term" value="F:RNA binding"/>
    <property type="evidence" value="ECO:0007669"/>
    <property type="project" value="UniProtKB-UniRule"/>
</dbReference>